<dbReference type="RefSeq" id="WP_289608130.1">
    <property type="nucleotide sequence ID" value="NZ_JAUDCG010000038.1"/>
</dbReference>
<accession>A0ABT7UDI0</accession>
<evidence type="ECO:0000313" key="3">
    <source>
        <dbReference type="Proteomes" id="UP001529340"/>
    </source>
</evidence>
<gene>
    <name evidence="2" type="ORF">QUV96_08540</name>
</gene>
<reference evidence="2 3" key="3">
    <citation type="submission" date="2023-06" db="EMBL/GenBank/DDBJ databases">
        <authorList>
            <person name="Zeman M."/>
            <person name="Kubasova T."/>
            <person name="Jahodarova E."/>
            <person name="Nykrynova M."/>
            <person name="Rychlik I."/>
        </authorList>
    </citation>
    <scope>NUCLEOTIDE SEQUENCE [LARGE SCALE GENOMIC DNA]</scope>
    <source>
        <strain evidence="2 3">ET39</strain>
    </source>
</reference>
<keyword evidence="1" id="KW-1133">Transmembrane helix</keyword>
<evidence type="ECO:0000256" key="1">
    <source>
        <dbReference type="SAM" id="Phobius"/>
    </source>
</evidence>
<feature type="transmembrane region" description="Helical" evidence="1">
    <location>
        <begin position="29"/>
        <end position="46"/>
    </location>
</feature>
<comment type="caution">
    <text evidence="2">The sequence shown here is derived from an EMBL/GenBank/DDBJ whole genome shotgun (WGS) entry which is preliminary data.</text>
</comment>
<keyword evidence="1" id="KW-0472">Membrane</keyword>
<evidence type="ECO:0008006" key="4">
    <source>
        <dbReference type="Google" id="ProtNLM"/>
    </source>
</evidence>
<keyword evidence="3" id="KW-1185">Reference proteome</keyword>
<reference evidence="2 3" key="1">
    <citation type="submission" date="2023-06" db="EMBL/GenBank/DDBJ databases">
        <title>Identification and characterization of horizontal gene transfer across gut microbiota members of farm animals based on homology search.</title>
        <authorList>
            <person name="Schwarzerova J."/>
            <person name="Nykrynova M."/>
            <person name="Jureckova K."/>
            <person name="Cejkova D."/>
            <person name="Rychlik I."/>
        </authorList>
    </citation>
    <scope>NUCLEOTIDE SEQUENCE [LARGE SCALE GENOMIC DNA]</scope>
    <source>
        <strain evidence="2 3">ET39</strain>
    </source>
</reference>
<sequence length="184" mass="20816">MRELQEYKAEIIRRSEIRIARRKKRRRRAGILCIACMLCGTFALLFQRTTFPTEKTVIRAFEEQLQESAADSADVLVMSRPLNEMDISERELSETATGEILQALLQLCPTIEQRTVFGQETALTQQMEEDPAAGYLFLFETDSGEEQTYSLQGQVLCSTQADACATLTDAQRRAYMSILENGAD</sequence>
<keyword evidence="1" id="KW-0812">Transmembrane</keyword>
<organism evidence="2 3">
    <name type="scientific">Amedibacillus dolichus</name>
    <dbReference type="NCBI Taxonomy" id="31971"/>
    <lineage>
        <taxon>Bacteria</taxon>
        <taxon>Bacillati</taxon>
        <taxon>Bacillota</taxon>
        <taxon>Erysipelotrichia</taxon>
        <taxon>Erysipelotrichales</taxon>
        <taxon>Erysipelotrichaceae</taxon>
        <taxon>Amedibacillus</taxon>
    </lineage>
</organism>
<dbReference type="EMBL" id="JAUDCG010000038">
    <property type="protein sequence ID" value="MDM8157684.1"/>
    <property type="molecule type" value="Genomic_DNA"/>
</dbReference>
<reference evidence="3" key="2">
    <citation type="submission" date="2023-06" db="EMBL/GenBank/DDBJ databases">
        <title>Identification and characterization of horizontal gene transfer across gut microbiota members of farm animals based on homology search.</title>
        <authorList>
            <person name="Zeman M."/>
            <person name="Kubasova T."/>
            <person name="Jahodarova E."/>
            <person name="Nykrynova M."/>
            <person name="Rychlik I."/>
        </authorList>
    </citation>
    <scope>NUCLEOTIDE SEQUENCE [LARGE SCALE GENOMIC DNA]</scope>
    <source>
        <strain evidence="3">ET39</strain>
    </source>
</reference>
<dbReference type="Proteomes" id="UP001529340">
    <property type="component" value="Unassembled WGS sequence"/>
</dbReference>
<evidence type="ECO:0000313" key="2">
    <source>
        <dbReference type="EMBL" id="MDM8157684.1"/>
    </source>
</evidence>
<protein>
    <recommendedName>
        <fullName evidence="4">Bypass of forespore C C-terminal domain-containing protein</fullName>
    </recommendedName>
</protein>
<name>A0ABT7UDI0_9FIRM</name>
<proteinExistence type="predicted"/>